<feature type="compositionally biased region" description="Polar residues" evidence="4">
    <location>
        <begin position="207"/>
        <end position="220"/>
    </location>
</feature>
<evidence type="ECO:0000256" key="3">
    <source>
        <dbReference type="PROSITE-ProRule" id="PRU01191"/>
    </source>
</evidence>
<dbReference type="EMBL" id="BPVZ01000028">
    <property type="protein sequence ID" value="GKV08089.1"/>
    <property type="molecule type" value="Genomic_DNA"/>
</dbReference>
<comment type="similarity">
    <text evidence="3">Belongs to the GRAS family.</text>
</comment>
<feature type="compositionally biased region" description="Basic and acidic residues" evidence="4">
    <location>
        <begin position="302"/>
        <end position="314"/>
    </location>
</feature>
<reference evidence="5 6" key="1">
    <citation type="journal article" date="2021" name="Commun. Biol.">
        <title>The genome of Shorea leprosula (Dipterocarpaceae) highlights the ecological relevance of drought in aseasonal tropical rainforests.</title>
        <authorList>
            <person name="Ng K.K.S."/>
            <person name="Kobayashi M.J."/>
            <person name="Fawcett J.A."/>
            <person name="Hatakeyama M."/>
            <person name="Paape T."/>
            <person name="Ng C.H."/>
            <person name="Ang C.C."/>
            <person name="Tnah L.H."/>
            <person name="Lee C.T."/>
            <person name="Nishiyama T."/>
            <person name="Sese J."/>
            <person name="O'Brien M.J."/>
            <person name="Copetti D."/>
            <person name="Mohd Noor M.I."/>
            <person name="Ong R.C."/>
            <person name="Putra M."/>
            <person name="Sireger I.Z."/>
            <person name="Indrioko S."/>
            <person name="Kosugi Y."/>
            <person name="Izuno A."/>
            <person name="Isagi Y."/>
            <person name="Lee S.L."/>
            <person name="Shimizu K.K."/>
        </authorList>
    </citation>
    <scope>NUCLEOTIDE SEQUENCE [LARGE SCALE GENOMIC DNA]</scope>
    <source>
        <strain evidence="5">214</strain>
    </source>
</reference>
<feature type="short sequence motif" description="VHIID" evidence="3">
    <location>
        <begin position="494"/>
        <end position="498"/>
    </location>
</feature>
<name>A0AAV5J0G4_9ROSI</name>
<organism evidence="5 6">
    <name type="scientific">Rubroshorea leprosula</name>
    <dbReference type="NCBI Taxonomy" id="152421"/>
    <lineage>
        <taxon>Eukaryota</taxon>
        <taxon>Viridiplantae</taxon>
        <taxon>Streptophyta</taxon>
        <taxon>Embryophyta</taxon>
        <taxon>Tracheophyta</taxon>
        <taxon>Spermatophyta</taxon>
        <taxon>Magnoliopsida</taxon>
        <taxon>eudicotyledons</taxon>
        <taxon>Gunneridae</taxon>
        <taxon>Pentapetalae</taxon>
        <taxon>rosids</taxon>
        <taxon>malvids</taxon>
        <taxon>Malvales</taxon>
        <taxon>Dipterocarpaceae</taxon>
        <taxon>Rubroshorea</taxon>
    </lineage>
</organism>
<feature type="compositionally biased region" description="Low complexity" evidence="4">
    <location>
        <begin position="168"/>
        <end position="180"/>
    </location>
</feature>
<evidence type="ECO:0000256" key="2">
    <source>
        <dbReference type="ARBA" id="ARBA00023163"/>
    </source>
</evidence>
<evidence type="ECO:0000313" key="5">
    <source>
        <dbReference type="EMBL" id="GKV08089.1"/>
    </source>
</evidence>
<protein>
    <recommendedName>
        <fullName evidence="7">Scarecrow-like protein 33</fullName>
    </recommendedName>
</protein>
<feature type="region of interest" description="Disordered" evidence="4">
    <location>
        <begin position="350"/>
        <end position="377"/>
    </location>
</feature>
<dbReference type="InterPro" id="IPR005202">
    <property type="entry name" value="TF_GRAS"/>
</dbReference>
<feature type="compositionally biased region" description="Low complexity" evidence="4">
    <location>
        <begin position="80"/>
        <end position="89"/>
    </location>
</feature>
<evidence type="ECO:0000313" key="6">
    <source>
        <dbReference type="Proteomes" id="UP001054252"/>
    </source>
</evidence>
<sequence length="772" mass="87308">MDPNEFSDYINDFRVGEDAIFPNSDQFTSLTDGFNFNVPSPDLSFMDVPLVLPNAEPASFPASVSVSPDDVLFSSTTGWSPEGDSSSPSDDSEASDPVLKYISQILMEENMQDKPWEDPLALRETEQSLYQVLREQYPPPINQPHPFVESPDTIISGSSNDYVSNNHSSTSPSTSTSTGTDNPWVSDVEDHSHPQLQVPLPSDHHFQPNSNQPTSKLFVNSTDTVGNGLMGSATTEYIVQNMFTDMESVLQFQRGFEEASKFLPRTDQLIIDVKSNTFAPNQKEGKNEKQQSPDGSRGRKNHEREDGDLEEGRSTKQSAVYVEEDELSELFDKVLLYNCKPDNCEAAKHEESGALQKNGQPKESSGGKSRSKRRDKTKETIDLRNLLVLCAQAVSSFDRRTAGELLKQIREHSSPFGDGSQRLAHYFANGLEARLDGSGTRTPNFFGSLTSKKMTAADGLKAHKVLLTACPFKKLSFVFANKMICKMAEKATALHIVDFGILFGFQWPLLIQFLSMRAGGPPKLRITGIELPQRGLRPAERIEETGRRLKRYCERFNVPFEYNSMAVQNWETIRLEDLKIDRNEMLAVNNLGRFESLLDETTEVDCPRNDVLKLIRSMNPDIFVHFGVSGSYNAPFFVTRFREALFHFSAMYDIFDSTLPREEPTRLMIESEFYGREVMNVVACEGSERVQRPETYKQWQVRNIRAGFKPLPVDQELMQKLRHKLKTHYHNDFVIDQDGHSMLQGWKGRILYASSCWVPAEDPNHHAKIRNS</sequence>
<dbReference type="Pfam" id="PF03514">
    <property type="entry name" value="GRAS"/>
    <property type="match status" value="1"/>
</dbReference>
<feature type="region of interest" description="Disordered" evidence="4">
    <location>
        <begin position="276"/>
        <end position="319"/>
    </location>
</feature>
<feature type="region of interest" description="Disordered" evidence="4">
    <location>
        <begin position="137"/>
        <end position="220"/>
    </location>
</feature>
<feature type="region of interest" description="Leucine repeat II (LRII)" evidence="3">
    <location>
        <begin position="544"/>
        <end position="576"/>
    </location>
</feature>
<evidence type="ECO:0008006" key="7">
    <source>
        <dbReference type="Google" id="ProtNLM"/>
    </source>
</evidence>
<feature type="region of interest" description="SAW" evidence="3">
    <location>
        <begin position="683"/>
        <end position="758"/>
    </location>
</feature>
<evidence type="ECO:0000256" key="1">
    <source>
        <dbReference type="ARBA" id="ARBA00023015"/>
    </source>
</evidence>
<comment type="caution">
    <text evidence="3">Lacks conserved residue(s) required for the propagation of feature annotation.</text>
</comment>
<dbReference type="Proteomes" id="UP001054252">
    <property type="component" value="Unassembled WGS sequence"/>
</dbReference>
<feature type="region of interest" description="Disordered" evidence="4">
    <location>
        <begin position="75"/>
        <end position="96"/>
    </location>
</feature>
<keyword evidence="6" id="KW-1185">Reference proteome</keyword>
<evidence type="ECO:0000256" key="4">
    <source>
        <dbReference type="SAM" id="MobiDB-lite"/>
    </source>
</evidence>
<keyword evidence="2" id="KW-0804">Transcription</keyword>
<feature type="compositionally biased region" description="Polar residues" evidence="4">
    <location>
        <begin position="153"/>
        <end position="167"/>
    </location>
</feature>
<dbReference type="PROSITE" id="PS50985">
    <property type="entry name" value="GRAS"/>
    <property type="match status" value="1"/>
</dbReference>
<feature type="region of interest" description="VHIID" evidence="3">
    <location>
        <begin position="463"/>
        <end position="528"/>
    </location>
</feature>
<dbReference type="AlphaFoldDB" id="A0AAV5J0G4"/>
<comment type="caution">
    <text evidence="5">The sequence shown here is derived from an EMBL/GenBank/DDBJ whole genome shotgun (WGS) entry which is preliminary data.</text>
</comment>
<dbReference type="PANTHER" id="PTHR31636">
    <property type="entry name" value="OSJNBA0084A10.13 PROTEIN-RELATED"/>
    <property type="match status" value="1"/>
</dbReference>
<gene>
    <name evidence="5" type="ORF">SLEP1_g19772</name>
</gene>
<keyword evidence="1" id="KW-0805">Transcription regulation</keyword>
<accession>A0AAV5J0G4</accession>
<proteinExistence type="inferred from homology"/>